<dbReference type="RefSeq" id="WP_192762330.1">
    <property type="nucleotide sequence ID" value="NZ_JADBDZ010000001.1"/>
</dbReference>
<comment type="caution">
    <text evidence="2">The sequence shown here is derived from an EMBL/GenBank/DDBJ whole genome shotgun (WGS) entry which is preliminary data.</text>
</comment>
<organism evidence="2 3">
    <name type="scientific">Actinomadura algeriensis</name>
    <dbReference type="NCBI Taxonomy" id="1679523"/>
    <lineage>
        <taxon>Bacteria</taxon>
        <taxon>Bacillati</taxon>
        <taxon>Actinomycetota</taxon>
        <taxon>Actinomycetes</taxon>
        <taxon>Streptosporangiales</taxon>
        <taxon>Thermomonosporaceae</taxon>
        <taxon>Actinomadura</taxon>
    </lineage>
</organism>
<accession>A0ABR9K0B3</accession>
<dbReference type="Pfam" id="PF09043">
    <property type="entry name" value="Lys-AminoMut_A"/>
    <property type="match status" value="1"/>
</dbReference>
<dbReference type="GO" id="GO:0047826">
    <property type="term" value="F:D-lysine 5,6-aminomutase activity"/>
    <property type="evidence" value="ECO:0007669"/>
    <property type="project" value="UniProtKB-EC"/>
</dbReference>
<keyword evidence="3" id="KW-1185">Reference proteome</keyword>
<dbReference type="EC" id="5.4.3.3" evidence="2"/>
<gene>
    <name evidence="2" type="ORF">H4W34_006104</name>
</gene>
<reference evidence="2 3" key="1">
    <citation type="submission" date="2020-10" db="EMBL/GenBank/DDBJ databases">
        <title>Sequencing the genomes of 1000 actinobacteria strains.</title>
        <authorList>
            <person name="Klenk H.-P."/>
        </authorList>
    </citation>
    <scope>NUCLEOTIDE SEQUENCE [LARGE SCALE GENOMIC DNA]</scope>
    <source>
        <strain evidence="2 3">DSM 46744</strain>
    </source>
</reference>
<dbReference type="InterPro" id="IPR016176">
    <property type="entry name" value="Cbl-dep_enz_cat"/>
</dbReference>
<name>A0ABR9K0B3_9ACTN</name>
<protein>
    <submittedName>
        <fullName evidence="2">Beta-lysine 5,6-aminomutase alpha subunit</fullName>
        <ecNumber evidence="2">5.4.3.3</ecNumber>
    </submittedName>
</protein>
<feature type="domain" description="D-Lysine 5,6-aminomutase alpha subunit" evidence="1">
    <location>
        <begin position="7"/>
        <end position="523"/>
    </location>
</feature>
<sequence length="543" mass="58274">MAPHGKLDLDPEAVRTARRLAARAAEPIIAMARTHTTVSVERALLRLAGLAGADDGGRPWANHLADAVRDQVGLEHGVALPVWDALLRGPHGTLADLAGAAARGGVSFRLPAGADADRARAAATAAARGGITRIDRRRAERDRLLAELPPPDRPADPAAPARPLVYLIVATGDIHEDIPQAQAAAREGADVVAVIRSTGQSLLDFVPEGATREGYAGTYATQENFRLMRAALDEVSRELGRYVRLTNYASGLCMPEIAALAGLERLDMMLNDCMYGIIFRDINPRRTFIDQRFSRQVHARAGIVINTGEDNYLTTADAVDAAHTVVVSQLLNERFGHEAGLADAQLGLGHAFEIDPKIPESFRLELAHAQLVRELFPDAPLKYMPPTKHMTGNIFAGYLLDAFFNLAGVMTGQSIILIGMMTEGIHTPWLSDRDLALENVRYVRDACGGLAEDFVPRPDGVIASRARRVLAESLELLERIGDDGLLTAIAEGTFGVTRRPPDGGKGLDGVVERAGGYLNPAIDILDTENPQDARAAAGQEVPA</sequence>
<dbReference type="Proteomes" id="UP000627838">
    <property type="component" value="Unassembled WGS sequence"/>
</dbReference>
<dbReference type="InterPro" id="IPR037086">
    <property type="entry name" value="Lys-AminoMut_asu_sf"/>
</dbReference>
<evidence type="ECO:0000313" key="3">
    <source>
        <dbReference type="Proteomes" id="UP000627838"/>
    </source>
</evidence>
<keyword evidence="2" id="KW-0413">Isomerase</keyword>
<evidence type="ECO:0000313" key="2">
    <source>
        <dbReference type="EMBL" id="MBE1536271.1"/>
    </source>
</evidence>
<dbReference type="InterPro" id="IPR015130">
    <property type="entry name" value="Lys-AminoMut_A"/>
</dbReference>
<proteinExistence type="predicted"/>
<dbReference type="Gene3D" id="3.20.20.440">
    <property type="entry name" value="D-Lysine 5,6-aminomutase alpha subunit"/>
    <property type="match status" value="1"/>
</dbReference>
<evidence type="ECO:0000259" key="1">
    <source>
        <dbReference type="Pfam" id="PF09043"/>
    </source>
</evidence>
<dbReference type="EMBL" id="JADBDZ010000001">
    <property type="protein sequence ID" value="MBE1536271.1"/>
    <property type="molecule type" value="Genomic_DNA"/>
</dbReference>
<dbReference type="SUPFAM" id="SSF51703">
    <property type="entry name" value="Cobalamin (vitamin B12)-dependent enzymes"/>
    <property type="match status" value="1"/>
</dbReference>